<organism evidence="1 2">
    <name type="scientific">Pseudomonas fortuita</name>
    <dbReference type="NCBI Taxonomy" id="3233375"/>
    <lineage>
        <taxon>Bacteria</taxon>
        <taxon>Pseudomonadati</taxon>
        <taxon>Pseudomonadota</taxon>
        <taxon>Gammaproteobacteria</taxon>
        <taxon>Pseudomonadales</taxon>
        <taxon>Pseudomonadaceae</taxon>
        <taxon>Pseudomonas</taxon>
    </lineage>
</organism>
<gene>
    <name evidence="1" type="ORF">OZ911_28010</name>
</gene>
<sequence length="672" mass="75880">MQFNAQHFALGIDADFVGPESENFRPKTWPPAPDFPVVIDHTGKIISQYSDQIWDLSPWAGRRLIMNFGIISRINTNTSAACAEMARLICAWWLWGPRAVNTPGTLSHRFVQMMPLFKLCATNDVEVSGLYRHPAVVDELPMAFSPSHAEGALVLLHILYEYRHAFGHTILDQEGLRRLSNSISRHERSQTAYIPPRIWLYQVNRLKEFLDDYLACAERIADCYKECISLYEKRFGSLDALYSKQGKRDTEEYGFSRNFGSFSSYATKHAVLETILKWTRGEGSTKDKLTIASLSNYMTLASRVGVAYLLNFSLMRIDEAWKLRVGCLEVENDPQFGPIFTLGGITTKTINDADARWVTSPSTQSAVTVLAHVARLKMSTASKRSSLLIPQDQVEKPWHHLRQYEPWMRTNSKGDDFNTRPTYPSYISILKTNPALFDIKKLTITESDLEYARLLTPSLDDSFRVGKVWPLAWHQLRRTGAVNMQASGLVSDPSVQYQLKHATRSMSLYYGRGYSRVNLDPIAYATYIKTMYEVLSKEITRLMTPRFVSPYGEARKQKMLNIVSSSDAKKLNISAKKGLVSWRETLAGGCVKRGHCSLGGVDTLIHCGGGHGKGACTDALFDRERLPELIELQALIEDRMDVAPPQSPYHESLSLQHKSVSNILTTLEEAIL</sequence>
<keyword evidence="2" id="KW-1185">Reference proteome</keyword>
<accession>A0ACD4P723</accession>
<name>A0ACD4P723_9PSED</name>
<proteinExistence type="predicted"/>
<protein>
    <submittedName>
        <fullName evidence="1">Uncharacterized protein</fullName>
    </submittedName>
</protein>
<dbReference type="EMBL" id="CP114035">
    <property type="protein sequence ID" value="WAP63672.1"/>
    <property type="molecule type" value="Genomic_DNA"/>
</dbReference>
<evidence type="ECO:0000313" key="2">
    <source>
        <dbReference type="Proteomes" id="UP001163982"/>
    </source>
</evidence>
<reference evidence="1" key="1">
    <citation type="journal article" date="2024" name="Int. J. Syst. Evol. Microbiol.">
        <title>Pseudomonas fortuita sp. nov., isolated from the endosphere of a wild yam.</title>
        <authorList>
            <person name="Carlier A."/>
            <person name="Beaumel M."/>
            <person name="Moreau S."/>
            <person name="Acar T."/>
            <person name="Sana T.G."/>
            <person name="Cnockaert M."/>
            <person name="Vandamme P."/>
        </authorList>
    </citation>
    <scope>NUCLEOTIDE SEQUENCE</scope>
    <source>
        <strain evidence="1">GMI12077</strain>
    </source>
</reference>
<evidence type="ECO:0000313" key="1">
    <source>
        <dbReference type="EMBL" id="WAP63672.1"/>
    </source>
</evidence>
<dbReference type="Proteomes" id="UP001163982">
    <property type="component" value="Chromosome"/>
</dbReference>